<evidence type="ECO:0000256" key="2">
    <source>
        <dbReference type="ARBA" id="ARBA00022692"/>
    </source>
</evidence>
<dbReference type="EMBL" id="JARRAF010000009">
    <property type="protein sequence ID" value="MDK2124397.1"/>
    <property type="molecule type" value="Genomic_DNA"/>
</dbReference>
<dbReference type="Gene3D" id="1.20.1540.10">
    <property type="entry name" value="Rhomboid-like"/>
    <property type="match status" value="1"/>
</dbReference>
<keyword evidence="8" id="KW-1185">Reference proteome</keyword>
<feature type="transmembrane region" description="Helical" evidence="5">
    <location>
        <begin position="172"/>
        <end position="192"/>
    </location>
</feature>
<dbReference type="GO" id="GO:0006508">
    <property type="term" value="P:proteolysis"/>
    <property type="evidence" value="ECO:0007669"/>
    <property type="project" value="UniProtKB-KW"/>
</dbReference>
<feature type="transmembrane region" description="Helical" evidence="5">
    <location>
        <begin position="82"/>
        <end position="107"/>
    </location>
</feature>
<accession>A0ABT7DWF2</accession>
<feature type="transmembrane region" description="Helical" evidence="5">
    <location>
        <begin position="148"/>
        <end position="166"/>
    </location>
</feature>
<evidence type="ECO:0000256" key="5">
    <source>
        <dbReference type="SAM" id="Phobius"/>
    </source>
</evidence>
<comment type="caution">
    <text evidence="7">The sequence shown here is derived from an EMBL/GenBank/DDBJ whole genome shotgun (WGS) entry which is preliminary data.</text>
</comment>
<keyword evidence="4 5" id="KW-0472">Membrane</keyword>
<reference evidence="7" key="1">
    <citation type="submission" date="2023-03" db="EMBL/GenBank/DDBJ databases">
        <title>Chitinimonas shenzhenensis gen. nov., sp. nov., a novel member of family Burkholderiaceae isolated from activated sludge collected in Shen Zhen, China.</title>
        <authorList>
            <person name="Wang X."/>
        </authorList>
    </citation>
    <scope>NUCLEOTIDE SEQUENCE</scope>
    <source>
        <strain evidence="7">DQS-5</strain>
    </source>
</reference>
<organism evidence="7 8">
    <name type="scientific">Parachitinimonas caeni</name>
    <dbReference type="NCBI Taxonomy" id="3031301"/>
    <lineage>
        <taxon>Bacteria</taxon>
        <taxon>Pseudomonadati</taxon>
        <taxon>Pseudomonadota</taxon>
        <taxon>Betaproteobacteria</taxon>
        <taxon>Neisseriales</taxon>
        <taxon>Chitinibacteraceae</taxon>
        <taxon>Parachitinimonas</taxon>
    </lineage>
</organism>
<evidence type="ECO:0000256" key="3">
    <source>
        <dbReference type="ARBA" id="ARBA00022989"/>
    </source>
</evidence>
<keyword evidence="2 5" id="KW-0812">Transmembrane</keyword>
<dbReference type="InterPro" id="IPR050925">
    <property type="entry name" value="Rhomboid_protease_S54"/>
</dbReference>
<dbReference type="Proteomes" id="UP001172778">
    <property type="component" value="Unassembled WGS sequence"/>
</dbReference>
<gene>
    <name evidence="7" type="ORF">PZA18_10075</name>
</gene>
<sequence length="202" mass="21673">MALPKPRTPIAQLKSQLTFLLGLLAVMWLVEITDAYIARPLFGTTLDQYGLLPRQIIGLRGIVFSPFLHANFSHLLSNSLPFLILGGLVILHGVAEFIYTSLIVAVVGGLGTWLLGAPALHIGASGLIFGYMGYLLLKGYFERSLSSIALSVAVGGVYGGMLWGVLPNQPGVSWEGHLFGFIGGVLAARLLTRQQSNKTLAR</sequence>
<name>A0ABT7DWF2_9NEIS</name>
<dbReference type="GO" id="GO:0008233">
    <property type="term" value="F:peptidase activity"/>
    <property type="evidence" value="ECO:0007669"/>
    <property type="project" value="UniProtKB-KW"/>
</dbReference>
<keyword evidence="3 5" id="KW-1133">Transmembrane helix</keyword>
<feature type="transmembrane region" description="Helical" evidence="5">
    <location>
        <begin position="113"/>
        <end position="136"/>
    </location>
</feature>
<dbReference type="PANTHER" id="PTHR43731:SF9">
    <property type="entry name" value="SLR1461 PROTEIN"/>
    <property type="match status" value="1"/>
</dbReference>
<feature type="transmembrane region" description="Helical" evidence="5">
    <location>
        <begin position="51"/>
        <end position="70"/>
    </location>
</feature>
<dbReference type="Pfam" id="PF01694">
    <property type="entry name" value="Rhomboid"/>
    <property type="match status" value="1"/>
</dbReference>
<keyword evidence="7" id="KW-0378">Hydrolase</keyword>
<evidence type="ECO:0000259" key="6">
    <source>
        <dbReference type="Pfam" id="PF01694"/>
    </source>
</evidence>
<keyword evidence="7" id="KW-0645">Protease</keyword>
<dbReference type="InterPro" id="IPR035952">
    <property type="entry name" value="Rhomboid-like_sf"/>
</dbReference>
<protein>
    <submittedName>
        <fullName evidence="7">Rhomboid family intramembrane serine protease</fullName>
        <ecNumber evidence="7">3.4.21.-</ecNumber>
    </submittedName>
</protein>
<evidence type="ECO:0000256" key="4">
    <source>
        <dbReference type="ARBA" id="ARBA00023136"/>
    </source>
</evidence>
<comment type="subcellular location">
    <subcellularLocation>
        <location evidence="1">Membrane</location>
        <topology evidence="1">Multi-pass membrane protein</topology>
    </subcellularLocation>
</comment>
<dbReference type="RefSeq" id="WP_284100708.1">
    <property type="nucleotide sequence ID" value="NZ_JARRAF010000009.1"/>
</dbReference>
<evidence type="ECO:0000256" key="1">
    <source>
        <dbReference type="ARBA" id="ARBA00004141"/>
    </source>
</evidence>
<dbReference type="InterPro" id="IPR022764">
    <property type="entry name" value="Peptidase_S54_rhomboid_dom"/>
</dbReference>
<feature type="domain" description="Peptidase S54 rhomboid" evidence="6">
    <location>
        <begin position="62"/>
        <end position="193"/>
    </location>
</feature>
<dbReference type="PANTHER" id="PTHR43731">
    <property type="entry name" value="RHOMBOID PROTEASE"/>
    <property type="match status" value="1"/>
</dbReference>
<evidence type="ECO:0000313" key="7">
    <source>
        <dbReference type="EMBL" id="MDK2124397.1"/>
    </source>
</evidence>
<dbReference type="SUPFAM" id="SSF144091">
    <property type="entry name" value="Rhomboid-like"/>
    <property type="match status" value="1"/>
</dbReference>
<evidence type="ECO:0000313" key="8">
    <source>
        <dbReference type="Proteomes" id="UP001172778"/>
    </source>
</evidence>
<proteinExistence type="predicted"/>
<dbReference type="EC" id="3.4.21.-" evidence="7"/>